<keyword evidence="2" id="KW-0472">Membrane</keyword>
<evidence type="ECO:0000313" key="4">
    <source>
        <dbReference type="Proteomes" id="UP000387223"/>
    </source>
</evidence>
<feature type="transmembrane region" description="Helical" evidence="2">
    <location>
        <begin position="372"/>
        <end position="394"/>
    </location>
</feature>
<gene>
    <name evidence="3" type="ORF">MSSD14B_23310</name>
</gene>
<keyword evidence="1" id="KW-0175">Coiled coil</keyword>
<feature type="coiled-coil region" evidence="1">
    <location>
        <begin position="144"/>
        <end position="171"/>
    </location>
</feature>
<proteinExistence type="predicted"/>
<sequence>MSAEVLKFGVTEEPNKAVQLDWYSEVEQTAKQAGVPLFEHVICRPTTTVRSRDKNGSIKVVGSDSTYTTLKEFVASISLPGRQGFEWTEWEFKARAAAIAKQYNISSEFHPQEVIEFYDDVKKQLDRDPADAQELWHVLTATNKNRSDARLADLKKQLDALSVEKSEKEAKAYDLGLELDHLTCLLGSIPDDFSERFGNAANLVSLYEEERAKAESLQTELKQTFLELKANADLIKDLRREIASIEPSDVSHDYRAELNAALEEAEQARKFLKKIQDRKNDSRVTIEQKERTITFLRELNRKLTVVIREKSAEIDNLNQSVESGKKLNRKLTGKIRQNKAELVTATGTAAEERAARIRLMTQLQQARRGKMFALIGLALVGSFTASMIAFFLAWQ</sequence>
<accession>A0A5M3Q0F7</accession>
<protein>
    <submittedName>
        <fullName evidence="3">Uncharacterized protein</fullName>
    </submittedName>
</protein>
<organism evidence="3 4">
    <name type="scientific">Marinobacter salsuginis</name>
    <dbReference type="NCBI Taxonomy" id="418719"/>
    <lineage>
        <taxon>Bacteria</taxon>
        <taxon>Pseudomonadati</taxon>
        <taxon>Pseudomonadota</taxon>
        <taxon>Gammaproteobacteria</taxon>
        <taxon>Pseudomonadales</taxon>
        <taxon>Marinobacteraceae</taxon>
        <taxon>Marinobacter</taxon>
    </lineage>
</organism>
<comment type="caution">
    <text evidence="3">The sequence shown here is derived from an EMBL/GenBank/DDBJ whole genome shotgun (WGS) entry which is preliminary data.</text>
</comment>
<evidence type="ECO:0000256" key="2">
    <source>
        <dbReference type="SAM" id="Phobius"/>
    </source>
</evidence>
<dbReference type="RefSeq" id="WP_136629478.1">
    <property type="nucleotide sequence ID" value="NZ_BGZI01000015.1"/>
</dbReference>
<feature type="coiled-coil region" evidence="1">
    <location>
        <begin position="200"/>
        <end position="227"/>
    </location>
</feature>
<dbReference type="Proteomes" id="UP000387223">
    <property type="component" value="Unassembled WGS sequence"/>
</dbReference>
<dbReference type="EMBL" id="BGZI01000015">
    <property type="protein sequence ID" value="GBO88663.1"/>
    <property type="molecule type" value="Genomic_DNA"/>
</dbReference>
<evidence type="ECO:0000313" key="3">
    <source>
        <dbReference type="EMBL" id="GBO88663.1"/>
    </source>
</evidence>
<keyword evidence="2" id="KW-0812">Transmembrane</keyword>
<keyword evidence="2" id="KW-1133">Transmembrane helix</keyword>
<name>A0A5M3Q0F7_9GAMM</name>
<reference evidence="3 4" key="1">
    <citation type="journal article" date="2019" name="J. Gen. Appl. Microbiol.">
        <title>Aerobic degradation of cis-dichloroethene by the marine bacterium Marinobacter salsuginis strain 5N-3.</title>
        <authorList>
            <person name="Inoue Y."/>
            <person name="Fukunaga Y."/>
            <person name="Katsumata H."/>
            <person name="Ohji S."/>
            <person name="Hosoyama A."/>
            <person name="Mori K."/>
            <person name="Ando K."/>
        </authorList>
    </citation>
    <scope>NUCLEOTIDE SEQUENCE [LARGE SCALE GENOMIC DNA]</scope>
    <source>
        <strain evidence="3 4">NBRC 109114</strain>
    </source>
</reference>
<feature type="coiled-coil region" evidence="1">
    <location>
        <begin position="255"/>
        <end position="292"/>
    </location>
</feature>
<evidence type="ECO:0000256" key="1">
    <source>
        <dbReference type="SAM" id="Coils"/>
    </source>
</evidence>
<dbReference type="AlphaFoldDB" id="A0A5M3Q0F7"/>